<keyword evidence="3" id="KW-1185">Reference proteome</keyword>
<gene>
    <name evidence="2" type="ORF">H9645_04480</name>
</gene>
<proteinExistence type="predicted"/>
<feature type="transmembrane region" description="Helical" evidence="1">
    <location>
        <begin position="57"/>
        <end position="80"/>
    </location>
</feature>
<organism evidence="2 3">
    <name type="scientific">Luteimonas colneyensis</name>
    <dbReference type="NCBI Taxonomy" id="2762230"/>
    <lineage>
        <taxon>Bacteria</taxon>
        <taxon>Pseudomonadati</taxon>
        <taxon>Pseudomonadota</taxon>
        <taxon>Gammaproteobacteria</taxon>
        <taxon>Lysobacterales</taxon>
        <taxon>Lysobacteraceae</taxon>
        <taxon>Luteimonas</taxon>
    </lineage>
</organism>
<sequence length="209" mass="22254">MDAFLNTSLGFPTLVYSVLLGGCMAYWLLAATGLVEIDGLDLPELGLDAEPGGIAGIFGRLGLTGVPTMLVVTLVVFFAWVPTYFVQLLLLDRFPGPLRWLLGGGVALLVLPPAILATAAALRPVRRWLLRLRPPPTTSLLGRVAVVRTPDVDATHGMADLDDGGAGLVLQVRGEAAAGMKRGDRVVLIAHAVDDNTWNVVPERDYAHL</sequence>
<keyword evidence="1" id="KW-1133">Transmembrane helix</keyword>
<comment type="caution">
    <text evidence="2">The sequence shown here is derived from an EMBL/GenBank/DDBJ whole genome shotgun (WGS) entry which is preliminary data.</text>
</comment>
<accession>A0ABR8UGX5</accession>
<keyword evidence="1" id="KW-0812">Transmembrane</keyword>
<evidence type="ECO:0000313" key="2">
    <source>
        <dbReference type="EMBL" id="MBD7987278.1"/>
    </source>
</evidence>
<reference evidence="2 3" key="1">
    <citation type="submission" date="2020-08" db="EMBL/GenBank/DDBJ databases">
        <title>A Genomic Blueprint of the Chicken Gut Microbiome.</title>
        <authorList>
            <person name="Gilroy R."/>
            <person name="Ravi A."/>
            <person name="Getino M."/>
            <person name="Pursley I."/>
            <person name="Horton D.L."/>
            <person name="Alikhan N.-F."/>
            <person name="Baker D."/>
            <person name="Gharbi K."/>
            <person name="Hall N."/>
            <person name="Watson M."/>
            <person name="Adriaenssens E.M."/>
            <person name="Foster-Nyarko E."/>
            <person name="Jarju S."/>
            <person name="Secka A."/>
            <person name="Antonio M."/>
            <person name="Oren A."/>
            <person name="Chaudhuri R."/>
            <person name="La Ragione R.M."/>
            <person name="Hildebrand F."/>
            <person name="Pallen M.J."/>
        </authorList>
    </citation>
    <scope>NUCLEOTIDE SEQUENCE [LARGE SCALE GENOMIC DNA]</scope>
    <source>
        <strain evidence="2 3">Sa2BVA3</strain>
    </source>
</reference>
<protein>
    <recommendedName>
        <fullName evidence="4">DUF1449 family protein</fullName>
    </recommendedName>
</protein>
<name>A0ABR8UGX5_9GAMM</name>
<evidence type="ECO:0000313" key="3">
    <source>
        <dbReference type="Proteomes" id="UP000647183"/>
    </source>
</evidence>
<evidence type="ECO:0008006" key="4">
    <source>
        <dbReference type="Google" id="ProtNLM"/>
    </source>
</evidence>
<dbReference type="Proteomes" id="UP000647183">
    <property type="component" value="Unassembled WGS sequence"/>
</dbReference>
<feature type="transmembrane region" description="Helical" evidence="1">
    <location>
        <begin position="100"/>
        <end position="122"/>
    </location>
</feature>
<dbReference type="EMBL" id="JACSQJ010000002">
    <property type="protein sequence ID" value="MBD7987278.1"/>
    <property type="molecule type" value="Genomic_DNA"/>
</dbReference>
<evidence type="ECO:0000256" key="1">
    <source>
        <dbReference type="SAM" id="Phobius"/>
    </source>
</evidence>
<dbReference type="RefSeq" id="WP_191728544.1">
    <property type="nucleotide sequence ID" value="NZ_JACSQJ010000002.1"/>
</dbReference>
<feature type="transmembrane region" description="Helical" evidence="1">
    <location>
        <begin position="14"/>
        <end position="37"/>
    </location>
</feature>
<keyword evidence="1" id="KW-0472">Membrane</keyword>